<comment type="caution">
    <text evidence="1">The sequence shown here is derived from an EMBL/GenBank/DDBJ whole genome shotgun (WGS) entry which is preliminary data.</text>
</comment>
<name>A0AAD9JTQ2_RIDPI</name>
<dbReference type="AlphaFoldDB" id="A0AAD9JTQ2"/>
<sequence length="69" mass="7536">MTTALLQVNAFVAIMAIDSTEDEGMSLCDICRVKTRECRVECARSSGVKQGLCTDTCSLHGWLCDVFVC</sequence>
<accession>A0AAD9JTQ2</accession>
<evidence type="ECO:0000313" key="2">
    <source>
        <dbReference type="Proteomes" id="UP001209878"/>
    </source>
</evidence>
<dbReference type="Proteomes" id="UP001209878">
    <property type="component" value="Unassembled WGS sequence"/>
</dbReference>
<proteinExistence type="predicted"/>
<dbReference type="EMBL" id="JAODUO010001745">
    <property type="protein sequence ID" value="KAK2159102.1"/>
    <property type="molecule type" value="Genomic_DNA"/>
</dbReference>
<reference evidence="1" key="1">
    <citation type="journal article" date="2023" name="Mol. Biol. Evol.">
        <title>Third-Generation Sequencing Reveals the Adaptive Role of the Epigenome in Three Deep-Sea Polychaetes.</title>
        <authorList>
            <person name="Perez M."/>
            <person name="Aroh O."/>
            <person name="Sun Y."/>
            <person name="Lan Y."/>
            <person name="Juniper S.K."/>
            <person name="Young C.R."/>
            <person name="Angers B."/>
            <person name="Qian P.Y."/>
        </authorList>
    </citation>
    <scope>NUCLEOTIDE SEQUENCE</scope>
    <source>
        <strain evidence="1">R07B-5</strain>
    </source>
</reference>
<keyword evidence="2" id="KW-1185">Reference proteome</keyword>
<protein>
    <submittedName>
        <fullName evidence="1">Uncharacterized protein</fullName>
    </submittedName>
</protein>
<organism evidence="1 2">
    <name type="scientific">Ridgeia piscesae</name>
    <name type="common">Tubeworm</name>
    <dbReference type="NCBI Taxonomy" id="27915"/>
    <lineage>
        <taxon>Eukaryota</taxon>
        <taxon>Metazoa</taxon>
        <taxon>Spiralia</taxon>
        <taxon>Lophotrochozoa</taxon>
        <taxon>Annelida</taxon>
        <taxon>Polychaeta</taxon>
        <taxon>Sedentaria</taxon>
        <taxon>Canalipalpata</taxon>
        <taxon>Sabellida</taxon>
        <taxon>Siboglinidae</taxon>
        <taxon>Ridgeia</taxon>
    </lineage>
</organism>
<evidence type="ECO:0000313" key="1">
    <source>
        <dbReference type="EMBL" id="KAK2159102.1"/>
    </source>
</evidence>
<gene>
    <name evidence="1" type="ORF">NP493_1749g00000</name>
</gene>